<evidence type="ECO:0000313" key="1">
    <source>
        <dbReference type="EMBL" id="MFD2937570.1"/>
    </source>
</evidence>
<accession>A0ABW6AUC5</accession>
<name>A0ABW6AUC5_9BACT</name>
<evidence type="ECO:0000313" key="2">
    <source>
        <dbReference type="Proteomes" id="UP001597512"/>
    </source>
</evidence>
<gene>
    <name evidence="1" type="ORF">ACFS25_27610</name>
</gene>
<comment type="caution">
    <text evidence="1">The sequence shown here is derived from an EMBL/GenBank/DDBJ whole genome shotgun (WGS) entry which is preliminary data.</text>
</comment>
<sequence length="30" mass="3351">MTLKDPGNLSIRGYVGLALFGRTEVWTKVK</sequence>
<keyword evidence="2" id="KW-1185">Reference proteome</keyword>
<evidence type="ECO:0008006" key="3">
    <source>
        <dbReference type="Google" id="ProtNLM"/>
    </source>
</evidence>
<reference evidence="2" key="1">
    <citation type="journal article" date="2019" name="Int. J. Syst. Evol. Microbiol.">
        <title>The Global Catalogue of Microorganisms (GCM) 10K type strain sequencing project: providing services to taxonomists for standard genome sequencing and annotation.</title>
        <authorList>
            <consortium name="The Broad Institute Genomics Platform"/>
            <consortium name="The Broad Institute Genome Sequencing Center for Infectious Disease"/>
            <person name="Wu L."/>
            <person name="Ma J."/>
        </authorList>
    </citation>
    <scope>NUCLEOTIDE SEQUENCE [LARGE SCALE GENOMIC DNA]</scope>
    <source>
        <strain evidence="2">KCTC 52490</strain>
    </source>
</reference>
<dbReference type="Gene3D" id="2.40.128.520">
    <property type="match status" value="1"/>
</dbReference>
<dbReference type="RefSeq" id="WP_381507783.1">
    <property type="nucleotide sequence ID" value="NZ_JBHUOM010000037.1"/>
</dbReference>
<proteinExistence type="predicted"/>
<dbReference type="Proteomes" id="UP001597512">
    <property type="component" value="Unassembled WGS sequence"/>
</dbReference>
<organism evidence="1 2">
    <name type="scientific">Spirosoma flavum</name>
    <dbReference type="NCBI Taxonomy" id="2048557"/>
    <lineage>
        <taxon>Bacteria</taxon>
        <taxon>Pseudomonadati</taxon>
        <taxon>Bacteroidota</taxon>
        <taxon>Cytophagia</taxon>
        <taxon>Cytophagales</taxon>
        <taxon>Cytophagaceae</taxon>
        <taxon>Spirosoma</taxon>
    </lineage>
</organism>
<dbReference type="EMBL" id="JBHUOM010000037">
    <property type="protein sequence ID" value="MFD2937570.1"/>
    <property type="molecule type" value="Genomic_DNA"/>
</dbReference>
<protein>
    <recommendedName>
        <fullName evidence="3">DUF2147 domain-containing protein</fullName>
    </recommendedName>
</protein>